<dbReference type="InterPro" id="IPR002716">
    <property type="entry name" value="PIN_dom"/>
</dbReference>
<evidence type="ECO:0000259" key="1">
    <source>
        <dbReference type="Pfam" id="PF13470"/>
    </source>
</evidence>
<dbReference type="PANTHER" id="PTHR34610:SF3">
    <property type="entry name" value="SSL7007 PROTEIN"/>
    <property type="match status" value="1"/>
</dbReference>
<dbReference type="SUPFAM" id="SSF88723">
    <property type="entry name" value="PIN domain-like"/>
    <property type="match status" value="1"/>
</dbReference>
<dbReference type="Proteomes" id="UP000245474">
    <property type="component" value="Unassembled WGS sequence"/>
</dbReference>
<dbReference type="Pfam" id="PF13470">
    <property type="entry name" value="PIN_3"/>
    <property type="match status" value="1"/>
</dbReference>
<dbReference type="OrthoDB" id="9798108at2"/>
<dbReference type="AlphaFoldDB" id="A0A2U2N3R5"/>
<evidence type="ECO:0000313" key="3">
    <source>
        <dbReference type="Proteomes" id="UP000245474"/>
    </source>
</evidence>
<evidence type="ECO:0000313" key="2">
    <source>
        <dbReference type="EMBL" id="PWG63678.1"/>
    </source>
</evidence>
<organism evidence="2 3">
    <name type="scientific">Sediminicurvatus halobius</name>
    <dbReference type="NCBI Taxonomy" id="2182432"/>
    <lineage>
        <taxon>Bacteria</taxon>
        <taxon>Pseudomonadati</taxon>
        <taxon>Pseudomonadota</taxon>
        <taxon>Gammaproteobacteria</taxon>
        <taxon>Chromatiales</taxon>
        <taxon>Ectothiorhodospiraceae</taxon>
        <taxon>Sediminicurvatus</taxon>
    </lineage>
</organism>
<dbReference type="InterPro" id="IPR002850">
    <property type="entry name" value="PIN_toxin-like"/>
</dbReference>
<comment type="caution">
    <text evidence="2">The sequence shown here is derived from an EMBL/GenBank/DDBJ whole genome shotgun (WGS) entry which is preliminary data.</text>
</comment>
<reference evidence="2 3" key="1">
    <citation type="submission" date="2018-05" db="EMBL/GenBank/DDBJ databases">
        <title>Spiribacter halobius sp. nov., a moderately halophilic bacterium isolated from marine solar saltern.</title>
        <authorList>
            <person name="Zheng W.-S."/>
            <person name="Lu D.-C."/>
            <person name="Du Z.-J."/>
        </authorList>
    </citation>
    <scope>NUCLEOTIDE SEQUENCE [LARGE SCALE GENOMIC DNA]</scope>
    <source>
        <strain evidence="2 3">E85</strain>
    </source>
</reference>
<dbReference type="EMBL" id="QFFI01000009">
    <property type="protein sequence ID" value="PWG63678.1"/>
    <property type="molecule type" value="Genomic_DNA"/>
</dbReference>
<name>A0A2U2N3R5_9GAMM</name>
<keyword evidence="3" id="KW-1185">Reference proteome</keyword>
<proteinExistence type="predicted"/>
<accession>A0A2U2N3R5</accession>
<dbReference type="InterPro" id="IPR029060">
    <property type="entry name" value="PIN-like_dom_sf"/>
</dbReference>
<protein>
    <submittedName>
        <fullName evidence="2">Twitching motility protein PilT</fullName>
    </submittedName>
</protein>
<dbReference type="RefSeq" id="WP_109677757.1">
    <property type="nucleotide sequence ID" value="NZ_CP086615.1"/>
</dbReference>
<sequence length="145" mass="15551">MAPPAVIDTNVLIAGLLARDPQSPPVRIVDGMLARNFRYLLSLPLLVEYRSVLLRARIRQLHGLGDAEIDGLLEALVANALLQEPIPTLDEDPPDPGDRHLWLLLGARPGALLVTGDTALLRNPPSFASVVSPATFIGLTSNLTP</sequence>
<feature type="domain" description="PIN" evidence="1">
    <location>
        <begin position="5"/>
        <end position="119"/>
    </location>
</feature>
<gene>
    <name evidence="2" type="ORF">DEM34_07310</name>
</gene>
<dbReference type="PANTHER" id="PTHR34610">
    <property type="entry name" value="SSL7007 PROTEIN"/>
    <property type="match status" value="1"/>
</dbReference>